<protein>
    <submittedName>
        <fullName evidence="2">Uncharacterized protein</fullName>
    </submittedName>
</protein>
<organism evidence="2 3">
    <name type="scientific">Microvirga tunisiensis</name>
    <dbReference type="NCBI Taxonomy" id="2108360"/>
    <lineage>
        <taxon>Bacteria</taxon>
        <taxon>Pseudomonadati</taxon>
        <taxon>Pseudomonadota</taxon>
        <taxon>Alphaproteobacteria</taxon>
        <taxon>Hyphomicrobiales</taxon>
        <taxon>Methylobacteriaceae</taxon>
        <taxon>Microvirga</taxon>
    </lineage>
</organism>
<evidence type="ECO:0000313" key="2">
    <source>
        <dbReference type="EMBL" id="MPR25175.1"/>
    </source>
</evidence>
<feature type="transmembrane region" description="Helical" evidence="1">
    <location>
        <begin position="18"/>
        <end position="43"/>
    </location>
</feature>
<gene>
    <name evidence="2" type="ORF">FS320_07975</name>
</gene>
<sequence>MTGATTLNHVQAEEKASWILMIAIAFGQAIGVAVLGGCLFVAWRLSESAGGPFGRVLQERFVIVGWVVIWRPAEMVVYDWLPMLRRRTLYRRLAAAKVVVNRS</sequence>
<evidence type="ECO:0000256" key="1">
    <source>
        <dbReference type="SAM" id="Phobius"/>
    </source>
</evidence>
<dbReference type="Proteomes" id="UP000403266">
    <property type="component" value="Unassembled WGS sequence"/>
</dbReference>
<reference evidence="2 3" key="1">
    <citation type="journal article" date="2019" name="Syst. Appl. Microbiol.">
        <title>Microvirga tunisiensis sp. nov., a root nodule symbiotic bacterium isolated from Lupinus micranthus and L. luteus grown in Northern Tunisia.</title>
        <authorList>
            <person name="Msaddak A."/>
            <person name="Rejili M."/>
            <person name="Duran D."/>
            <person name="Mars M."/>
            <person name="Palacios J.M."/>
            <person name="Ruiz-Argueso T."/>
            <person name="Rey L."/>
            <person name="Imperial J."/>
        </authorList>
    </citation>
    <scope>NUCLEOTIDE SEQUENCE [LARGE SCALE GENOMIC DNA]</scope>
    <source>
        <strain evidence="2 3">Lmie10</strain>
    </source>
</reference>
<name>A0A5N7ME85_9HYPH</name>
<proteinExistence type="predicted"/>
<keyword evidence="3" id="KW-1185">Reference proteome</keyword>
<keyword evidence="1" id="KW-0472">Membrane</keyword>
<accession>A0A5N7ME85</accession>
<keyword evidence="1" id="KW-0812">Transmembrane</keyword>
<dbReference type="EMBL" id="VOSK01000018">
    <property type="protein sequence ID" value="MPR25175.1"/>
    <property type="molecule type" value="Genomic_DNA"/>
</dbReference>
<keyword evidence="1" id="KW-1133">Transmembrane helix</keyword>
<dbReference type="RefSeq" id="WP_152710634.1">
    <property type="nucleotide sequence ID" value="NZ_VOSJ01000017.1"/>
</dbReference>
<feature type="transmembrane region" description="Helical" evidence="1">
    <location>
        <begin position="63"/>
        <end position="81"/>
    </location>
</feature>
<dbReference type="AlphaFoldDB" id="A0A5N7ME85"/>
<dbReference type="OrthoDB" id="653003at2"/>
<evidence type="ECO:0000313" key="3">
    <source>
        <dbReference type="Proteomes" id="UP000403266"/>
    </source>
</evidence>
<comment type="caution">
    <text evidence="2">The sequence shown here is derived from an EMBL/GenBank/DDBJ whole genome shotgun (WGS) entry which is preliminary data.</text>
</comment>